<dbReference type="InterPro" id="IPR036390">
    <property type="entry name" value="WH_DNA-bd_sf"/>
</dbReference>
<accession>A0A414DGP6</accession>
<protein>
    <submittedName>
        <fullName evidence="1">Uncharacterized protein</fullName>
    </submittedName>
</protein>
<evidence type="ECO:0000313" key="1">
    <source>
        <dbReference type="EMBL" id="RHD09894.1"/>
    </source>
</evidence>
<sequence length="83" mass="9513">MTKFDYEILMLLNEKNVDNPLKAINISQILEDISVAKRKSYSTAYRHLQEMNKQGYVKCGLVDGLASTYYIDELGKAYCKAQN</sequence>
<dbReference type="Proteomes" id="UP000284794">
    <property type="component" value="Unassembled WGS sequence"/>
</dbReference>
<dbReference type="AlphaFoldDB" id="A0A414DGP6"/>
<dbReference type="EMBL" id="QSIS01000004">
    <property type="protein sequence ID" value="RHD09894.1"/>
    <property type="molecule type" value="Genomic_DNA"/>
</dbReference>
<dbReference type="SUPFAM" id="SSF46785">
    <property type="entry name" value="Winged helix' DNA-binding domain"/>
    <property type="match status" value="1"/>
</dbReference>
<dbReference type="RefSeq" id="WP_118148430.1">
    <property type="nucleotide sequence ID" value="NZ_DAWDTH010000025.1"/>
</dbReference>
<organism evidence="1 2">
    <name type="scientific">Lachnospira eligens</name>
    <dbReference type="NCBI Taxonomy" id="39485"/>
    <lineage>
        <taxon>Bacteria</taxon>
        <taxon>Bacillati</taxon>
        <taxon>Bacillota</taxon>
        <taxon>Clostridia</taxon>
        <taxon>Lachnospirales</taxon>
        <taxon>Lachnospiraceae</taxon>
        <taxon>Lachnospira</taxon>
    </lineage>
</organism>
<proteinExistence type="predicted"/>
<reference evidence="1 2" key="1">
    <citation type="submission" date="2018-08" db="EMBL/GenBank/DDBJ databases">
        <title>A genome reference for cultivated species of the human gut microbiota.</title>
        <authorList>
            <person name="Zou Y."/>
            <person name="Xue W."/>
            <person name="Luo G."/>
        </authorList>
    </citation>
    <scope>NUCLEOTIDE SEQUENCE [LARGE SCALE GENOMIC DNA]</scope>
    <source>
        <strain evidence="1 2">AM32-2AC</strain>
    </source>
</reference>
<evidence type="ECO:0000313" key="2">
    <source>
        <dbReference type="Proteomes" id="UP000284794"/>
    </source>
</evidence>
<name>A0A414DGP6_9FIRM</name>
<comment type="caution">
    <text evidence="1">The sequence shown here is derived from an EMBL/GenBank/DDBJ whole genome shotgun (WGS) entry which is preliminary data.</text>
</comment>
<dbReference type="Gene3D" id="1.10.10.10">
    <property type="entry name" value="Winged helix-like DNA-binding domain superfamily/Winged helix DNA-binding domain"/>
    <property type="match status" value="1"/>
</dbReference>
<gene>
    <name evidence="1" type="ORF">DW811_05125</name>
</gene>
<dbReference type="InterPro" id="IPR036388">
    <property type="entry name" value="WH-like_DNA-bd_sf"/>
</dbReference>